<feature type="binding site" evidence="6">
    <location>
        <position position="88"/>
    </location>
    <ligand>
        <name>S-adenosyl-L-methionine</name>
        <dbReference type="ChEBI" id="CHEBI:59789"/>
    </ligand>
</feature>
<gene>
    <name evidence="9" type="ORF">A3770_17p79850</name>
</gene>
<reference evidence="9 10" key="1">
    <citation type="submission" date="2018-07" db="EMBL/GenBank/DDBJ databases">
        <title>The complete nuclear genome of the prasinophyte Chloropicon primus (CCMP1205).</title>
        <authorList>
            <person name="Pombert J.-F."/>
            <person name="Otis C."/>
            <person name="Turmel M."/>
            <person name="Lemieux C."/>
        </authorList>
    </citation>
    <scope>NUCLEOTIDE SEQUENCE [LARGE SCALE GENOMIC DNA]</scope>
    <source>
        <strain evidence="9 10">CCMP1205</strain>
    </source>
</reference>
<accession>A0A5B8MY12</accession>
<dbReference type="PANTHER" id="PTHR11727:SF27">
    <property type="entry name" value="RIBOSOMAL RNA SMALL SUBUNIT METHYLTRANSFERASE, CHLOROPLASTIC"/>
    <property type="match status" value="1"/>
</dbReference>
<dbReference type="OrthoDB" id="74991at2759"/>
<keyword evidence="10" id="KW-1185">Reference proteome</keyword>
<dbReference type="GO" id="GO:0003723">
    <property type="term" value="F:RNA binding"/>
    <property type="evidence" value="ECO:0007669"/>
    <property type="project" value="UniProtKB-UniRule"/>
</dbReference>
<evidence type="ECO:0000256" key="7">
    <source>
        <dbReference type="RuleBase" id="RU362106"/>
    </source>
</evidence>
<dbReference type="InterPro" id="IPR001737">
    <property type="entry name" value="KsgA/Erm"/>
</dbReference>
<evidence type="ECO:0000313" key="9">
    <source>
        <dbReference type="EMBL" id="QDZ25467.1"/>
    </source>
</evidence>
<keyword evidence="5 6" id="KW-0694">RNA-binding</keyword>
<organism evidence="9 10">
    <name type="scientific">Chloropicon primus</name>
    <dbReference type="NCBI Taxonomy" id="1764295"/>
    <lineage>
        <taxon>Eukaryota</taxon>
        <taxon>Viridiplantae</taxon>
        <taxon>Chlorophyta</taxon>
        <taxon>Chloropicophyceae</taxon>
        <taxon>Chloropicales</taxon>
        <taxon>Chloropicaceae</taxon>
        <taxon>Chloropicon</taxon>
    </lineage>
</organism>
<dbReference type="EC" id="2.1.1.-" evidence="7"/>
<evidence type="ECO:0000256" key="5">
    <source>
        <dbReference type="ARBA" id="ARBA00022884"/>
    </source>
</evidence>
<evidence type="ECO:0000256" key="4">
    <source>
        <dbReference type="ARBA" id="ARBA00022691"/>
    </source>
</evidence>
<dbReference type="AlphaFoldDB" id="A0A5B8MY12"/>
<evidence type="ECO:0000259" key="8">
    <source>
        <dbReference type="SMART" id="SM00650"/>
    </source>
</evidence>
<dbReference type="SUPFAM" id="SSF53335">
    <property type="entry name" value="S-adenosyl-L-methionine-dependent methyltransferases"/>
    <property type="match status" value="1"/>
</dbReference>
<feature type="domain" description="Ribosomal RNA adenine methylase transferase N-terminal" evidence="8">
    <location>
        <begin position="19"/>
        <end position="222"/>
    </location>
</feature>
<dbReference type="SMART" id="SM00650">
    <property type="entry name" value="rADc"/>
    <property type="match status" value="1"/>
</dbReference>
<dbReference type="InterPro" id="IPR011530">
    <property type="entry name" value="rRNA_adenine_dimethylase"/>
</dbReference>
<dbReference type="CDD" id="cd02440">
    <property type="entry name" value="AdoMet_MTases"/>
    <property type="match status" value="1"/>
</dbReference>
<sequence>MDFRAKKSLGQNFMVQEKVLNKIVAYANLSAGDRVLEIGSGTGNLTRYMLAKGCEVVCVEKDDRLFEAFAKEFEKELESKQLRIVHADVMRWLAQRDQVEREGRGDGEGKPQLRKFDKVVANLPFNITTDLLKFLLPRCNSLFRPAQDSLSAEPSGDVYLLLQDEAAHRLCNCSVGDANYRAMNVLVDCFCSGREYLFKIDRKAFFPAPNVDGAMVHFKIMPHERALSLSSGAHEESAGTGISAKQFHTFVNQCFSRRRKMVKNNIPSNMYEGEAVATAMESLSLKPETRPQDMSCKDFLALLHKLRAIKEGSG</sequence>
<evidence type="ECO:0000313" key="10">
    <source>
        <dbReference type="Proteomes" id="UP000316726"/>
    </source>
</evidence>
<dbReference type="InterPro" id="IPR020598">
    <property type="entry name" value="rRNA_Ade_methylase_Trfase_N"/>
</dbReference>
<keyword evidence="3 6" id="KW-0808">Transferase</keyword>
<dbReference type="EMBL" id="CP031050">
    <property type="protein sequence ID" value="QDZ25467.1"/>
    <property type="molecule type" value="Genomic_DNA"/>
</dbReference>
<comment type="similarity">
    <text evidence="6 7">Belongs to the class I-like SAM-binding methyltransferase superfamily. rRNA adenine N(6)-methyltransferase family.</text>
</comment>
<evidence type="ECO:0000256" key="2">
    <source>
        <dbReference type="ARBA" id="ARBA00022603"/>
    </source>
</evidence>
<dbReference type="PANTHER" id="PTHR11727">
    <property type="entry name" value="DIMETHYLADENOSINE TRANSFERASE"/>
    <property type="match status" value="1"/>
</dbReference>
<dbReference type="STRING" id="1764295.A0A5B8MY12"/>
<dbReference type="PROSITE" id="PS51689">
    <property type="entry name" value="SAM_RNA_A_N6_MT"/>
    <property type="match status" value="1"/>
</dbReference>
<dbReference type="GO" id="GO:0000179">
    <property type="term" value="F:rRNA (adenine-N6,N6-)-dimethyltransferase activity"/>
    <property type="evidence" value="ECO:0007669"/>
    <property type="project" value="UniProtKB-UniRule"/>
</dbReference>
<dbReference type="PROSITE" id="PS01131">
    <property type="entry name" value="RRNA_A_DIMETH"/>
    <property type="match status" value="1"/>
</dbReference>
<dbReference type="Pfam" id="PF00398">
    <property type="entry name" value="RrnaAD"/>
    <property type="match status" value="1"/>
</dbReference>
<dbReference type="InterPro" id="IPR020596">
    <property type="entry name" value="rRNA_Ade_Mease_Trfase_CS"/>
</dbReference>
<evidence type="ECO:0000256" key="3">
    <source>
        <dbReference type="ARBA" id="ARBA00022679"/>
    </source>
</evidence>
<feature type="binding site" evidence="6">
    <location>
        <position position="12"/>
    </location>
    <ligand>
        <name>S-adenosyl-L-methionine</name>
        <dbReference type="ChEBI" id="CHEBI:59789"/>
    </ligand>
</feature>
<feature type="binding site" evidence="6">
    <location>
        <position position="122"/>
    </location>
    <ligand>
        <name>S-adenosyl-L-methionine</name>
        <dbReference type="ChEBI" id="CHEBI:59789"/>
    </ligand>
</feature>
<dbReference type="Gene3D" id="3.40.50.150">
    <property type="entry name" value="Vaccinia Virus protein VP39"/>
    <property type="match status" value="1"/>
</dbReference>
<dbReference type="Proteomes" id="UP000316726">
    <property type="component" value="Chromosome 17"/>
</dbReference>
<feature type="binding site" evidence="6">
    <location>
        <position position="60"/>
    </location>
    <ligand>
        <name>S-adenosyl-L-methionine</name>
        <dbReference type="ChEBI" id="CHEBI:59789"/>
    </ligand>
</feature>
<dbReference type="Gene3D" id="1.10.8.100">
    <property type="entry name" value="Ribosomal RNA adenine dimethylase-like, domain 2"/>
    <property type="match status" value="1"/>
</dbReference>
<proteinExistence type="inferred from homology"/>
<dbReference type="InterPro" id="IPR023165">
    <property type="entry name" value="rRNA_Ade_diMease-like_C"/>
</dbReference>
<feature type="binding site" evidence="6">
    <location>
        <position position="39"/>
    </location>
    <ligand>
        <name>S-adenosyl-L-methionine</name>
        <dbReference type="ChEBI" id="CHEBI:59789"/>
    </ligand>
</feature>
<dbReference type="InterPro" id="IPR029063">
    <property type="entry name" value="SAM-dependent_MTases_sf"/>
</dbReference>
<keyword evidence="1 7" id="KW-0698">rRNA processing</keyword>
<dbReference type="NCBIfam" id="TIGR00755">
    <property type="entry name" value="ksgA"/>
    <property type="match status" value="1"/>
</dbReference>
<name>A0A5B8MY12_9CHLO</name>
<evidence type="ECO:0000256" key="6">
    <source>
        <dbReference type="PROSITE-ProRule" id="PRU01026"/>
    </source>
</evidence>
<keyword evidence="4 6" id="KW-0949">S-adenosyl-L-methionine</keyword>
<feature type="binding site" evidence="6">
    <location>
        <position position="14"/>
    </location>
    <ligand>
        <name>S-adenosyl-L-methionine</name>
        <dbReference type="ChEBI" id="CHEBI:59789"/>
    </ligand>
</feature>
<evidence type="ECO:0000256" key="1">
    <source>
        <dbReference type="ARBA" id="ARBA00022552"/>
    </source>
</evidence>
<keyword evidence="2 6" id="KW-0489">Methyltransferase</keyword>
<protein>
    <recommendedName>
        <fullName evidence="7">rRNA adenine N(6)-methyltransferase</fullName>
        <ecNumber evidence="7">2.1.1.-</ecNumber>
    </recommendedName>
</protein>